<dbReference type="EMBL" id="CAADGD010000043">
    <property type="protein sequence ID" value="VFK70937.1"/>
    <property type="molecule type" value="Genomic_DNA"/>
</dbReference>
<dbReference type="Pfam" id="PF01370">
    <property type="entry name" value="Epimerase"/>
    <property type="match status" value="1"/>
</dbReference>
<sequence>MSQFRILVTGASGFIGSHFISASRQRGHLVVALSRQGSDIAEASQSFRWSLGEKLPPDVCQPFDCTIHLAHDFDGVEGAQKTVEGTLAAMETLRMAGVRRQLFFSSLSSGSHATSLYGKTKLNIERHVVDKPDVMIIRPGLVLGEGGIYGRIRQWVYRLPIIPLPDGGHGKVPIIGIEHLIEQTLSILSMKMDIREFNLFEPELRTLRQLILDEAKKVRRKVLIIAVPSRFLLILLNCLEWLRIPLPIKADNLIGFVANQSVTYQPTIPG</sequence>
<protein>
    <submittedName>
        <fullName evidence="2">Nucleoside-diphosphate-sugar epimerase</fullName>
    </submittedName>
</protein>
<dbReference type="SUPFAM" id="SSF51735">
    <property type="entry name" value="NAD(P)-binding Rossmann-fold domains"/>
    <property type="match status" value="1"/>
</dbReference>
<feature type="domain" description="NAD-dependent epimerase/dehydratase" evidence="1">
    <location>
        <begin position="6"/>
        <end position="106"/>
    </location>
</feature>
<dbReference type="InterPro" id="IPR001509">
    <property type="entry name" value="Epimerase_deHydtase"/>
</dbReference>
<reference evidence="2" key="1">
    <citation type="submission" date="2019-02" db="EMBL/GenBank/DDBJ databases">
        <authorList>
            <person name="Gruber-Vodicka R. H."/>
            <person name="Seah K. B. B."/>
        </authorList>
    </citation>
    <scope>NUCLEOTIDE SEQUENCE</scope>
    <source>
        <strain evidence="3">BECK_BY19</strain>
        <strain evidence="2">BECK_BY8</strain>
    </source>
</reference>
<evidence type="ECO:0000259" key="1">
    <source>
        <dbReference type="Pfam" id="PF01370"/>
    </source>
</evidence>
<dbReference type="InterPro" id="IPR036291">
    <property type="entry name" value="NAD(P)-bd_dom_sf"/>
</dbReference>
<dbReference type="Gene3D" id="3.40.50.720">
    <property type="entry name" value="NAD(P)-binding Rossmann-like Domain"/>
    <property type="match status" value="1"/>
</dbReference>
<accession>A0A451ACI1</accession>
<evidence type="ECO:0000313" key="2">
    <source>
        <dbReference type="EMBL" id="VFK63750.1"/>
    </source>
</evidence>
<dbReference type="EMBL" id="CAADFZ010000036">
    <property type="protein sequence ID" value="VFK63750.1"/>
    <property type="molecule type" value="Genomic_DNA"/>
</dbReference>
<name>A0A451ACI1_9GAMM</name>
<evidence type="ECO:0000313" key="3">
    <source>
        <dbReference type="EMBL" id="VFK70937.1"/>
    </source>
</evidence>
<organism evidence="2">
    <name type="scientific">Candidatus Kentrum sp. UNK</name>
    <dbReference type="NCBI Taxonomy" id="2126344"/>
    <lineage>
        <taxon>Bacteria</taxon>
        <taxon>Pseudomonadati</taxon>
        <taxon>Pseudomonadota</taxon>
        <taxon>Gammaproteobacteria</taxon>
        <taxon>Candidatus Kentrum</taxon>
    </lineage>
</organism>
<dbReference type="InterPro" id="IPR050177">
    <property type="entry name" value="Lipid_A_modif_metabolic_enz"/>
</dbReference>
<gene>
    <name evidence="2" type="ORF">BECKUNK1418G_GA0071005_103622</name>
    <name evidence="3" type="ORF">BECKUNK1418H_GA0071006_104323</name>
</gene>
<proteinExistence type="predicted"/>
<dbReference type="PANTHER" id="PTHR43245">
    <property type="entry name" value="BIFUNCTIONAL POLYMYXIN RESISTANCE PROTEIN ARNA"/>
    <property type="match status" value="1"/>
</dbReference>
<dbReference type="AlphaFoldDB" id="A0A451ACI1"/>